<reference evidence="10" key="1">
    <citation type="submission" date="2021-01" db="EMBL/GenBank/DDBJ databases">
        <authorList>
            <person name="Corre E."/>
            <person name="Pelletier E."/>
            <person name="Niang G."/>
            <person name="Scheremetjew M."/>
            <person name="Finn R."/>
            <person name="Kale V."/>
            <person name="Holt S."/>
            <person name="Cochrane G."/>
            <person name="Meng A."/>
            <person name="Brown T."/>
            <person name="Cohen L."/>
        </authorList>
    </citation>
    <scope>NUCLEOTIDE SEQUENCE</scope>
    <source>
        <strain evidence="10">RCC1537</strain>
    </source>
</reference>
<evidence type="ECO:0000256" key="4">
    <source>
        <dbReference type="ARBA" id="ARBA00022824"/>
    </source>
</evidence>
<dbReference type="Proteomes" id="UP000751190">
    <property type="component" value="Unassembled WGS sequence"/>
</dbReference>
<name>A0A7R9UPK7_DIALT</name>
<dbReference type="GO" id="GO:0005787">
    <property type="term" value="C:signal peptidase complex"/>
    <property type="evidence" value="ECO:0007669"/>
    <property type="project" value="InterPro"/>
</dbReference>
<protein>
    <recommendedName>
        <fullName evidence="8">Signal peptidase complex subunit 3</fullName>
    </recommendedName>
</protein>
<keyword evidence="3 9" id="KW-0812">Transmembrane</keyword>
<reference evidence="11" key="2">
    <citation type="submission" date="2021-05" db="EMBL/GenBank/DDBJ databases">
        <title>The genome of the haptophyte Pavlova lutheri (Diacronema luteri, Pavlovales) - a model for lipid biosynthesis in eukaryotic algae.</title>
        <authorList>
            <person name="Hulatt C.J."/>
            <person name="Posewitz M.C."/>
        </authorList>
    </citation>
    <scope>NUCLEOTIDE SEQUENCE</scope>
    <source>
        <strain evidence="11">NIVA-4/92</strain>
    </source>
</reference>
<dbReference type="AlphaFoldDB" id="A0A7R9UPK7"/>
<evidence type="ECO:0000313" key="10">
    <source>
        <dbReference type="EMBL" id="CAD8272301.1"/>
    </source>
</evidence>
<sequence>MHTFWQRVNAIFFYALSVLGFLALLCAGTTYFHTAHPDVQLGLDRASLRKIMGAGHEQATLRLSIDADLSTVFNWNVKQLFVFITAEYVTKQNKLNQVVVWDHIVTGKEYARIHSSSIVNKYSLTDQGYGLRGNDITLVLHWNTIPITGLLTTTGFRQSVHTFTLEDQYS</sequence>
<keyword evidence="6 9" id="KW-1133">Transmembrane helix</keyword>
<evidence type="ECO:0000256" key="3">
    <source>
        <dbReference type="ARBA" id="ARBA00022692"/>
    </source>
</evidence>
<dbReference type="OMA" id="AFDWSTH"/>
<proteinExistence type="inferred from homology"/>
<evidence type="ECO:0000313" key="11">
    <source>
        <dbReference type="EMBL" id="KAG8467418.1"/>
    </source>
</evidence>
<evidence type="ECO:0000256" key="7">
    <source>
        <dbReference type="ARBA" id="ARBA00023136"/>
    </source>
</evidence>
<evidence type="ECO:0000256" key="1">
    <source>
        <dbReference type="ARBA" id="ARBA00004648"/>
    </source>
</evidence>
<evidence type="ECO:0000256" key="2">
    <source>
        <dbReference type="ARBA" id="ARBA00009289"/>
    </source>
</evidence>
<accession>A0A7R9UPK7</accession>
<keyword evidence="7 9" id="KW-0472">Membrane</keyword>
<evidence type="ECO:0000313" key="12">
    <source>
        <dbReference type="Proteomes" id="UP000751190"/>
    </source>
</evidence>
<dbReference type="PIRSF" id="PIRSF016089">
    <property type="entry name" value="SPC22"/>
    <property type="match status" value="1"/>
</dbReference>
<evidence type="ECO:0000256" key="6">
    <source>
        <dbReference type="ARBA" id="ARBA00022989"/>
    </source>
</evidence>
<keyword evidence="12" id="KW-1185">Reference proteome</keyword>
<dbReference type="OrthoDB" id="10261524at2759"/>
<comment type="similarity">
    <text evidence="2">Belongs to the SPCS3 family.</text>
</comment>
<feature type="transmembrane region" description="Helical" evidence="9">
    <location>
        <begin position="12"/>
        <end position="32"/>
    </location>
</feature>
<evidence type="ECO:0000256" key="8">
    <source>
        <dbReference type="ARBA" id="ARBA00029556"/>
    </source>
</evidence>
<dbReference type="PANTHER" id="PTHR12804">
    <property type="entry name" value="MICROSOMAL SIGNAL PEPTIDASE 23 KD SUBUNIT SPC22/23"/>
    <property type="match status" value="1"/>
</dbReference>
<keyword evidence="4" id="KW-0256">Endoplasmic reticulum</keyword>
<dbReference type="GO" id="GO:0045047">
    <property type="term" value="P:protein targeting to ER"/>
    <property type="evidence" value="ECO:0007669"/>
    <property type="project" value="TreeGrafter"/>
</dbReference>
<organism evidence="10">
    <name type="scientific">Diacronema lutheri</name>
    <name type="common">Unicellular marine alga</name>
    <name type="synonym">Monochrysis lutheri</name>
    <dbReference type="NCBI Taxonomy" id="2081491"/>
    <lineage>
        <taxon>Eukaryota</taxon>
        <taxon>Haptista</taxon>
        <taxon>Haptophyta</taxon>
        <taxon>Pavlovophyceae</taxon>
        <taxon>Pavlovales</taxon>
        <taxon>Pavlovaceae</taxon>
        <taxon>Diacronema</taxon>
    </lineage>
</organism>
<evidence type="ECO:0000256" key="5">
    <source>
        <dbReference type="ARBA" id="ARBA00022968"/>
    </source>
</evidence>
<dbReference type="EMBL" id="HBEB01010224">
    <property type="protein sequence ID" value="CAD8272301.1"/>
    <property type="molecule type" value="Transcribed_RNA"/>
</dbReference>
<dbReference type="Pfam" id="PF04573">
    <property type="entry name" value="SPC22"/>
    <property type="match status" value="1"/>
</dbReference>
<comment type="subcellular location">
    <subcellularLocation>
        <location evidence="1">Endoplasmic reticulum membrane</location>
        <topology evidence="1">Single-pass type II membrane protein</topology>
    </subcellularLocation>
</comment>
<dbReference type="PANTHER" id="PTHR12804:SF0">
    <property type="entry name" value="SIGNAL PEPTIDASE COMPLEX SUBUNIT 3"/>
    <property type="match status" value="1"/>
</dbReference>
<gene>
    <name evidence="11" type="ORF">KFE25_000734</name>
    <name evidence="10" type="ORF">PLUT1463_LOCUS6615</name>
</gene>
<dbReference type="EMBL" id="JAGTXO010000006">
    <property type="protein sequence ID" value="KAG8467418.1"/>
    <property type="molecule type" value="Genomic_DNA"/>
</dbReference>
<keyword evidence="5" id="KW-0735">Signal-anchor</keyword>
<dbReference type="GO" id="GO:0006465">
    <property type="term" value="P:signal peptide processing"/>
    <property type="evidence" value="ECO:0007669"/>
    <property type="project" value="InterPro"/>
</dbReference>
<dbReference type="InterPro" id="IPR007653">
    <property type="entry name" value="SPC3"/>
</dbReference>
<evidence type="ECO:0000256" key="9">
    <source>
        <dbReference type="SAM" id="Phobius"/>
    </source>
</evidence>